<reference evidence="1 2" key="1">
    <citation type="submission" date="2019-11" db="EMBL/GenBank/DDBJ databases">
        <title>Comparative genomics of hydrocarbon-degrading Desulfosarcina strains.</title>
        <authorList>
            <person name="Watanabe M."/>
            <person name="Kojima H."/>
            <person name="Fukui M."/>
        </authorList>
    </citation>
    <scope>NUCLEOTIDE SEQUENCE [LARGE SCALE GENOMIC DNA]</scope>
    <source>
        <strain evidence="1 2">28bB2T</strain>
    </source>
</reference>
<dbReference type="EMBL" id="AP021876">
    <property type="protein sequence ID" value="BBO81835.1"/>
    <property type="molecule type" value="Genomic_DNA"/>
</dbReference>
<evidence type="ECO:0000313" key="2">
    <source>
        <dbReference type="Proteomes" id="UP000425960"/>
    </source>
</evidence>
<accession>A0A5K7ZN09</accession>
<sequence>MSARHGKIKIDGIPEINGKKYIAMSIIQGRSANWVKKPFFAEFDESARWIDELRPAFGVKTFFFVGDKEPGFRISDDFDDAAASDPVGLRQSVNEPPFLDWANQYA</sequence>
<evidence type="ECO:0000313" key="1">
    <source>
        <dbReference type="EMBL" id="BBO81835.1"/>
    </source>
</evidence>
<protein>
    <submittedName>
        <fullName evidence="1">Uncharacterized protein</fullName>
    </submittedName>
</protein>
<organism evidence="1 2">
    <name type="scientific">Desulfosarcina ovata subsp. sediminis</name>
    <dbReference type="NCBI Taxonomy" id="885957"/>
    <lineage>
        <taxon>Bacteria</taxon>
        <taxon>Pseudomonadati</taxon>
        <taxon>Thermodesulfobacteriota</taxon>
        <taxon>Desulfobacteria</taxon>
        <taxon>Desulfobacterales</taxon>
        <taxon>Desulfosarcinaceae</taxon>
        <taxon>Desulfosarcina</taxon>
    </lineage>
</organism>
<proteinExistence type="predicted"/>
<dbReference type="KEGG" id="dov:DSCO28_24010"/>
<gene>
    <name evidence="1" type="ORF">DSCO28_24010</name>
</gene>
<dbReference type="AlphaFoldDB" id="A0A5K7ZN09"/>
<dbReference type="Proteomes" id="UP000425960">
    <property type="component" value="Chromosome"/>
</dbReference>
<name>A0A5K7ZN09_9BACT</name>